<keyword evidence="5" id="KW-0560">Oxidoreductase</keyword>
<evidence type="ECO:0000313" key="8">
    <source>
        <dbReference type="EMBL" id="QYR52644.1"/>
    </source>
</evidence>
<keyword evidence="3" id="KW-0847">Vitamin C</keyword>
<evidence type="ECO:0000313" key="9">
    <source>
        <dbReference type="Proteomes" id="UP000824755"/>
    </source>
</evidence>
<evidence type="ECO:0000256" key="6">
    <source>
        <dbReference type="ARBA" id="ARBA00023004"/>
    </source>
</evidence>
<name>A0ABX8WQ89_9GAMM</name>
<feature type="domain" description="Fe2OG dioxygenase" evidence="7">
    <location>
        <begin position="185"/>
        <end position="293"/>
    </location>
</feature>
<dbReference type="Pfam" id="PF13640">
    <property type="entry name" value="2OG-FeII_Oxy_3"/>
    <property type="match status" value="1"/>
</dbReference>
<reference evidence="8 9" key="1">
    <citation type="submission" date="2021-08" db="EMBL/GenBank/DDBJ databases">
        <title>Lysobacter sp. strain CJ11 Genome sequencing and assembly.</title>
        <authorList>
            <person name="Kim I."/>
        </authorList>
    </citation>
    <scope>NUCLEOTIDE SEQUENCE [LARGE SCALE GENOMIC DNA]</scope>
    <source>
        <strain evidence="8 9">CJ11</strain>
    </source>
</reference>
<evidence type="ECO:0000256" key="4">
    <source>
        <dbReference type="ARBA" id="ARBA00022964"/>
    </source>
</evidence>
<gene>
    <name evidence="8" type="ORF">H8L67_08635</name>
</gene>
<evidence type="ECO:0000256" key="2">
    <source>
        <dbReference type="ARBA" id="ARBA00022723"/>
    </source>
</evidence>
<accession>A0ABX8WQ89</accession>
<keyword evidence="9" id="KW-1185">Reference proteome</keyword>
<evidence type="ECO:0000259" key="7">
    <source>
        <dbReference type="PROSITE" id="PS51471"/>
    </source>
</evidence>
<evidence type="ECO:0000256" key="1">
    <source>
        <dbReference type="ARBA" id="ARBA00001961"/>
    </source>
</evidence>
<dbReference type="EMBL" id="CP080544">
    <property type="protein sequence ID" value="QYR52644.1"/>
    <property type="molecule type" value="Genomic_DNA"/>
</dbReference>
<protein>
    <submittedName>
        <fullName evidence="8">2OG-Fe(II) oxygenase</fullName>
    </submittedName>
</protein>
<keyword evidence="4" id="KW-0223">Dioxygenase</keyword>
<comment type="cofactor">
    <cofactor evidence="1">
        <name>L-ascorbate</name>
        <dbReference type="ChEBI" id="CHEBI:38290"/>
    </cofactor>
</comment>
<dbReference type="InterPro" id="IPR005123">
    <property type="entry name" value="Oxoglu/Fe-dep_dioxygenase_dom"/>
</dbReference>
<keyword evidence="6" id="KW-0408">Iron</keyword>
<dbReference type="SMART" id="SM00702">
    <property type="entry name" value="P4Hc"/>
    <property type="match status" value="1"/>
</dbReference>
<dbReference type="Proteomes" id="UP000824755">
    <property type="component" value="Chromosome"/>
</dbReference>
<proteinExistence type="predicted"/>
<dbReference type="InterPro" id="IPR045054">
    <property type="entry name" value="P4HA-like"/>
</dbReference>
<dbReference type="InterPro" id="IPR044862">
    <property type="entry name" value="Pro_4_hyd_alph_FE2OG_OXY"/>
</dbReference>
<dbReference type="PANTHER" id="PTHR10869">
    <property type="entry name" value="PROLYL 4-HYDROXYLASE ALPHA SUBUNIT"/>
    <property type="match status" value="1"/>
</dbReference>
<evidence type="ECO:0000256" key="3">
    <source>
        <dbReference type="ARBA" id="ARBA00022896"/>
    </source>
</evidence>
<keyword evidence="2" id="KW-0479">Metal-binding</keyword>
<dbReference type="RefSeq" id="WP_220379429.1">
    <property type="nucleotide sequence ID" value="NZ_CP080544.1"/>
</dbReference>
<evidence type="ECO:0000256" key="5">
    <source>
        <dbReference type="ARBA" id="ARBA00023002"/>
    </source>
</evidence>
<dbReference type="PANTHER" id="PTHR10869:SF246">
    <property type="entry name" value="TRANSMEMBRANE PROLYL 4-HYDROXYLASE"/>
    <property type="match status" value="1"/>
</dbReference>
<dbReference type="Gene3D" id="2.60.120.620">
    <property type="entry name" value="q2cbj1_9rhob like domain"/>
    <property type="match status" value="1"/>
</dbReference>
<sequence length="300" mass="33529">MANPINKALAQWLFDRRNEGFSREEVRALLIEHQYVEEDAERACVIAFDCPPDDLESLLDDDLQAEAANQTATWIEGFEPSARIKLAETQNAIPSDHGDIKVVCRSERPYVIGLANVMTAEECKELIEYSRYRISRAMVVSPIDGSDLVDDRRTSELVMHSRGESPLIAKLDERISQLTGIPSDHGEGLQVMRYGVGAEYAPHYDYFALGSLGERRHLKHGQRVASLVIYLNDVDAGGETIFPYGDLSISPQTGHASYFAYTDKDGRCDGMSFHGGAPVRAGEKWIATMWIRDRPYVASE</sequence>
<dbReference type="PROSITE" id="PS51471">
    <property type="entry name" value="FE2OG_OXY"/>
    <property type="match status" value="1"/>
</dbReference>
<organism evidence="8 9">
    <name type="scientific">Lysobacter soyae</name>
    <dbReference type="NCBI Taxonomy" id="2764185"/>
    <lineage>
        <taxon>Bacteria</taxon>
        <taxon>Pseudomonadati</taxon>
        <taxon>Pseudomonadota</taxon>
        <taxon>Gammaproteobacteria</taxon>
        <taxon>Lysobacterales</taxon>
        <taxon>Lysobacteraceae</taxon>
        <taxon>Lysobacter</taxon>
    </lineage>
</organism>
<dbReference type="InterPro" id="IPR006620">
    <property type="entry name" value="Pro_4_hyd_alph"/>
</dbReference>